<feature type="domain" description="TonB-dependent receptor-like beta-barrel" evidence="11">
    <location>
        <begin position="291"/>
        <end position="725"/>
    </location>
</feature>
<dbReference type="InterPro" id="IPR037066">
    <property type="entry name" value="Plug_dom_sf"/>
</dbReference>
<dbReference type="RefSeq" id="WP_161814488.1">
    <property type="nucleotide sequence ID" value="NZ_BLJN01000005.1"/>
</dbReference>
<dbReference type="Gene3D" id="2.170.130.10">
    <property type="entry name" value="TonB-dependent receptor, plug domain"/>
    <property type="match status" value="1"/>
</dbReference>
<dbReference type="Pfam" id="PF07715">
    <property type="entry name" value="Plug"/>
    <property type="match status" value="1"/>
</dbReference>
<dbReference type="GO" id="GO:0009279">
    <property type="term" value="C:cell outer membrane"/>
    <property type="evidence" value="ECO:0007669"/>
    <property type="project" value="UniProtKB-SubCell"/>
</dbReference>
<dbReference type="InterPro" id="IPR036942">
    <property type="entry name" value="Beta-barrel_TonB_sf"/>
</dbReference>
<comment type="caution">
    <text evidence="13">The sequence shown here is derived from an EMBL/GenBank/DDBJ whole genome shotgun (WGS) entry which is preliminary data.</text>
</comment>
<dbReference type="AlphaFoldDB" id="A0A829YI49"/>
<dbReference type="Proteomes" id="UP000445000">
    <property type="component" value="Unassembled WGS sequence"/>
</dbReference>
<evidence type="ECO:0000256" key="8">
    <source>
        <dbReference type="PROSITE-ProRule" id="PRU01360"/>
    </source>
</evidence>
<evidence type="ECO:0000256" key="1">
    <source>
        <dbReference type="ARBA" id="ARBA00004571"/>
    </source>
</evidence>
<gene>
    <name evidence="13" type="ORF">GCM10011487_48490</name>
</gene>
<evidence type="ECO:0000256" key="3">
    <source>
        <dbReference type="ARBA" id="ARBA00022452"/>
    </source>
</evidence>
<evidence type="ECO:0000313" key="13">
    <source>
        <dbReference type="EMBL" id="GFE82849.1"/>
    </source>
</evidence>
<feature type="chain" id="PRO_5032459067" description="TonB-dependent receptor" evidence="10">
    <location>
        <begin position="26"/>
        <end position="814"/>
    </location>
</feature>
<reference evidence="14" key="1">
    <citation type="submission" date="2020-01" db="EMBL/GenBank/DDBJ databases">
        <title>'Steroidobacter agaridevorans' sp. nov., agar-degrading bacteria isolated from rhizosphere soils.</title>
        <authorList>
            <person name="Ikenaga M."/>
            <person name="Kataoka M."/>
            <person name="Murouchi A."/>
            <person name="Katsuragi S."/>
            <person name="Sakai M."/>
        </authorList>
    </citation>
    <scope>NUCLEOTIDE SEQUENCE [LARGE SCALE GENOMIC DNA]</scope>
    <source>
        <strain evidence="14">YU21-B</strain>
    </source>
</reference>
<dbReference type="EMBL" id="BLJN01000005">
    <property type="protein sequence ID" value="GFE82849.1"/>
    <property type="molecule type" value="Genomic_DNA"/>
</dbReference>
<accession>A0A829YI49</accession>
<dbReference type="InterPro" id="IPR012910">
    <property type="entry name" value="Plug_dom"/>
</dbReference>
<keyword evidence="4 8" id="KW-0812">Transmembrane</keyword>
<sequence>MRRLKQGSVLASAVSITLATAAANAAEPAKEDTLEFIEVLAKRVNARERTELAEPVLTYSEEYFQRFEPLSVGEMMKRVPGVTFSDDVGEYAAPSLRGIGSEYTQILINGRRISGSGNDNTVLVDRIPAELVERVEIIRSPTSDMDSQGIGGTLNIILKEGAEFNGGIYRLGGYYIDGETRPSAFVSYGHTNDAVQWGTSLNYQERFNRKQVYSVERVLDGEGNAEPEFKTTIEPDERDTRDIAWTGDLAFKLDGGQELQFNSLFVDTDRVEHEFERAFEAEDDDGDLDSGAEQTNQTDAFRERNWMLAATFTAPTDGGNSWEVSASYDRTEGEAKETNYLVDMDFDFASVGLSSGDDILPFLSSFNDPQLNQQFRANSTQFGHEIDVFDNIDSIENEDSEDSEAKAGGKFKWKFTAATLSVGLDYVLKKRDYSFNVQELDDGQLVTLDDLFSIFNVDDERIAGFVQWGVDLTDSTKLELGVRGEQTNLEITSTVAGPVADAAAALSSLGLNVEGNQIAVDNDYFELNPTAHIRWDATDSLQLRLSAARTVRRPSFDELNPTLLLDEDESVLGNPTLDQETALGLDGGFDLRLNAEDAVLGVNAFYRRIENKIELNGVGDEVNAIFQAQIDDEIEATQYVNNPNKGTIYGVEFDLSYPLEVIGAPNFHVFANYTYVHSEIRDANSNFPIDRRFSMQPDYIYNVGFDHLIESWALTWGSSYQKRGAAEEWVDSGAATKEVADVTFEGNLEVFLEKTFAERYVVRVAAQNLLDAKRKDVTRIYESAAQYNARTPVSSEIDQEESDPWIILTFRSTF</sequence>
<dbReference type="PANTHER" id="PTHR40980:SF4">
    <property type="entry name" value="TONB-DEPENDENT RECEPTOR-LIKE BETA-BARREL DOMAIN-CONTAINING PROTEIN"/>
    <property type="match status" value="1"/>
</dbReference>
<evidence type="ECO:0000256" key="9">
    <source>
        <dbReference type="RuleBase" id="RU003357"/>
    </source>
</evidence>
<evidence type="ECO:0000259" key="11">
    <source>
        <dbReference type="Pfam" id="PF00593"/>
    </source>
</evidence>
<keyword evidence="2 8" id="KW-0813">Transport</keyword>
<evidence type="ECO:0000256" key="7">
    <source>
        <dbReference type="ARBA" id="ARBA00023237"/>
    </source>
</evidence>
<name>A0A829YI49_9GAMM</name>
<dbReference type="CDD" id="cd01347">
    <property type="entry name" value="ligand_gated_channel"/>
    <property type="match status" value="1"/>
</dbReference>
<keyword evidence="5 9" id="KW-0798">TonB box</keyword>
<evidence type="ECO:0000259" key="12">
    <source>
        <dbReference type="Pfam" id="PF07715"/>
    </source>
</evidence>
<keyword evidence="14" id="KW-1185">Reference proteome</keyword>
<evidence type="ECO:0008006" key="15">
    <source>
        <dbReference type="Google" id="ProtNLM"/>
    </source>
</evidence>
<evidence type="ECO:0000256" key="10">
    <source>
        <dbReference type="SAM" id="SignalP"/>
    </source>
</evidence>
<keyword evidence="6 8" id="KW-0472">Membrane</keyword>
<keyword evidence="10" id="KW-0732">Signal</keyword>
<feature type="signal peptide" evidence="10">
    <location>
        <begin position="1"/>
        <end position="25"/>
    </location>
</feature>
<dbReference type="SUPFAM" id="SSF56935">
    <property type="entry name" value="Porins"/>
    <property type="match status" value="1"/>
</dbReference>
<evidence type="ECO:0000256" key="6">
    <source>
        <dbReference type="ARBA" id="ARBA00023136"/>
    </source>
</evidence>
<comment type="subcellular location">
    <subcellularLocation>
        <location evidence="1 8">Cell outer membrane</location>
        <topology evidence="1 8">Multi-pass membrane protein</topology>
    </subcellularLocation>
</comment>
<dbReference type="InterPro" id="IPR000531">
    <property type="entry name" value="Beta-barrel_TonB"/>
</dbReference>
<dbReference type="InterPro" id="IPR039426">
    <property type="entry name" value="TonB-dep_rcpt-like"/>
</dbReference>
<proteinExistence type="inferred from homology"/>
<dbReference type="Gene3D" id="2.40.170.20">
    <property type="entry name" value="TonB-dependent receptor, beta-barrel domain"/>
    <property type="match status" value="1"/>
</dbReference>
<dbReference type="PROSITE" id="PS52016">
    <property type="entry name" value="TONB_DEPENDENT_REC_3"/>
    <property type="match status" value="1"/>
</dbReference>
<protein>
    <recommendedName>
        <fullName evidence="15">TonB-dependent receptor</fullName>
    </recommendedName>
</protein>
<dbReference type="PANTHER" id="PTHR40980">
    <property type="entry name" value="PLUG DOMAIN-CONTAINING PROTEIN"/>
    <property type="match status" value="1"/>
</dbReference>
<dbReference type="Pfam" id="PF00593">
    <property type="entry name" value="TonB_dep_Rec_b-barrel"/>
    <property type="match status" value="1"/>
</dbReference>
<evidence type="ECO:0000256" key="2">
    <source>
        <dbReference type="ARBA" id="ARBA00022448"/>
    </source>
</evidence>
<evidence type="ECO:0000256" key="4">
    <source>
        <dbReference type="ARBA" id="ARBA00022692"/>
    </source>
</evidence>
<evidence type="ECO:0000256" key="5">
    <source>
        <dbReference type="ARBA" id="ARBA00023077"/>
    </source>
</evidence>
<comment type="similarity">
    <text evidence="8 9">Belongs to the TonB-dependent receptor family.</text>
</comment>
<feature type="domain" description="TonB-dependent receptor plug" evidence="12">
    <location>
        <begin position="51"/>
        <end position="153"/>
    </location>
</feature>
<organism evidence="13 14">
    <name type="scientific">Steroidobacter agaridevorans</name>
    <dbReference type="NCBI Taxonomy" id="2695856"/>
    <lineage>
        <taxon>Bacteria</taxon>
        <taxon>Pseudomonadati</taxon>
        <taxon>Pseudomonadota</taxon>
        <taxon>Gammaproteobacteria</taxon>
        <taxon>Steroidobacterales</taxon>
        <taxon>Steroidobacteraceae</taxon>
        <taxon>Steroidobacter</taxon>
    </lineage>
</organism>
<evidence type="ECO:0000313" key="14">
    <source>
        <dbReference type="Proteomes" id="UP000445000"/>
    </source>
</evidence>
<keyword evidence="3 8" id="KW-1134">Transmembrane beta strand</keyword>
<keyword evidence="7 8" id="KW-0998">Cell outer membrane</keyword>